<dbReference type="GO" id="GO:1990513">
    <property type="term" value="C:CLOCK-BMAL transcription complex"/>
    <property type="evidence" value="ECO:0007669"/>
    <property type="project" value="TreeGrafter"/>
</dbReference>
<gene>
    <name evidence="4" type="primary">Clk_0</name>
    <name evidence="4" type="ORF">E2C01_067210</name>
</gene>
<sequence>MECWSLAAVRRRIQFPSTAVAEAFPVVVVVVVVVAAVVVVAVVVVVVVVVEDYFKALLPIHYSLRNPRTRLDRPQLEREMTIIEPSKTEFTSRHSLEWKFLFLDHRAPTIIGYMPFEVLGTSGYDYYHVEDLEKVAACHEQCECGEPGWRGCGVDWEGWEGAGKDREG</sequence>
<comment type="caution">
    <text evidence="4">The sequence shown here is derived from an EMBL/GenBank/DDBJ whole genome shotgun (WGS) entry which is preliminary data.</text>
</comment>
<dbReference type="CDD" id="cd00130">
    <property type="entry name" value="PAS"/>
    <property type="match status" value="1"/>
</dbReference>
<dbReference type="SUPFAM" id="SSF55785">
    <property type="entry name" value="PYP-like sensor domain (PAS domain)"/>
    <property type="match status" value="1"/>
</dbReference>
<dbReference type="InterPro" id="IPR047230">
    <property type="entry name" value="CLOCK-like"/>
</dbReference>
<dbReference type="GO" id="GO:0032922">
    <property type="term" value="P:circadian regulation of gene expression"/>
    <property type="evidence" value="ECO:0007669"/>
    <property type="project" value="InterPro"/>
</dbReference>
<keyword evidence="2" id="KW-0539">Nucleus</keyword>
<keyword evidence="3" id="KW-0472">Membrane</keyword>
<name>A0A5B7HUF2_PORTR</name>
<evidence type="ECO:0000313" key="4">
    <source>
        <dbReference type="EMBL" id="MPC72897.1"/>
    </source>
</evidence>
<dbReference type="Proteomes" id="UP000324222">
    <property type="component" value="Unassembled WGS sequence"/>
</dbReference>
<accession>A0A5B7HUF2</accession>
<evidence type="ECO:0000256" key="1">
    <source>
        <dbReference type="ARBA" id="ARBA00023108"/>
    </source>
</evidence>
<proteinExistence type="predicted"/>
<dbReference type="InterPro" id="IPR000014">
    <property type="entry name" value="PAS"/>
</dbReference>
<keyword evidence="3" id="KW-0812">Transmembrane</keyword>
<dbReference type="GO" id="GO:0000978">
    <property type="term" value="F:RNA polymerase II cis-regulatory region sequence-specific DNA binding"/>
    <property type="evidence" value="ECO:0007669"/>
    <property type="project" value="TreeGrafter"/>
</dbReference>
<feature type="transmembrane region" description="Helical" evidence="3">
    <location>
        <begin position="23"/>
        <end position="50"/>
    </location>
</feature>
<dbReference type="OrthoDB" id="411251at2759"/>
<organism evidence="4 5">
    <name type="scientific">Portunus trituberculatus</name>
    <name type="common">Swimming crab</name>
    <name type="synonym">Neptunus trituberculatus</name>
    <dbReference type="NCBI Taxonomy" id="210409"/>
    <lineage>
        <taxon>Eukaryota</taxon>
        <taxon>Metazoa</taxon>
        <taxon>Ecdysozoa</taxon>
        <taxon>Arthropoda</taxon>
        <taxon>Crustacea</taxon>
        <taxon>Multicrustacea</taxon>
        <taxon>Malacostraca</taxon>
        <taxon>Eumalacostraca</taxon>
        <taxon>Eucarida</taxon>
        <taxon>Decapoda</taxon>
        <taxon>Pleocyemata</taxon>
        <taxon>Brachyura</taxon>
        <taxon>Eubrachyura</taxon>
        <taxon>Portunoidea</taxon>
        <taxon>Portunidae</taxon>
        <taxon>Portuninae</taxon>
        <taxon>Portunus</taxon>
    </lineage>
</organism>
<evidence type="ECO:0000256" key="3">
    <source>
        <dbReference type="SAM" id="Phobius"/>
    </source>
</evidence>
<dbReference type="Gene3D" id="3.30.450.20">
    <property type="entry name" value="PAS domain"/>
    <property type="match status" value="1"/>
</dbReference>
<dbReference type="PANTHER" id="PTHR46055">
    <property type="entry name" value="CIRCADIAN LOCOMOTER OUTPUT CYCLES PROTEIN KAPUT"/>
    <property type="match status" value="1"/>
</dbReference>
<dbReference type="EMBL" id="VSRR010035640">
    <property type="protein sequence ID" value="MPC72897.1"/>
    <property type="molecule type" value="Genomic_DNA"/>
</dbReference>
<dbReference type="AlphaFoldDB" id="A0A5B7HUF2"/>
<protein>
    <submittedName>
        <fullName evidence="4">Circadian locomoter output cycles protein kaput</fullName>
    </submittedName>
</protein>
<dbReference type="Pfam" id="PF14598">
    <property type="entry name" value="PAS_11"/>
    <property type="match status" value="1"/>
</dbReference>
<evidence type="ECO:0000256" key="2">
    <source>
        <dbReference type="ARBA" id="ARBA00023242"/>
    </source>
</evidence>
<dbReference type="PANTHER" id="PTHR46055:SF3">
    <property type="entry name" value="CIRCADIAN LOCOMOTER OUTPUT CYCLES PROTEIN KAPUT"/>
    <property type="match status" value="1"/>
</dbReference>
<reference evidence="4 5" key="1">
    <citation type="submission" date="2019-05" db="EMBL/GenBank/DDBJ databases">
        <title>Another draft genome of Portunus trituberculatus and its Hox gene families provides insights of decapod evolution.</title>
        <authorList>
            <person name="Jeong J.-H."/>
            <person name="Song I."/>
            <person name="Kim S."/>
            <person name="Choi T."/>
            <person name="Kim D."/>
            <person name="Ryu S."/>
            <person name="Kim W."/>
        </authorList>
    </citation>
    <scope>NUCLEOTIDE SEQUENCE [LARGE SCALE GENOMIC DNA]</scope>
    <source>
        <tissue evidence="4">Muscle</tissue>
    </source>
</reference>
<keyword evidence="1" id="KW-0090">Biological rhythms</keyword>
<dbReference type="InterPro" id="IPR035965">
    <property type="entry name" value="PAS-like_dom_sf"/>
</dbReference>
<evidence type="ECO:0000313" key="5">
    <source>
        <dbReference type="Proteomes" id="UP000324222"/>
    </source>
</evidence>
<keyword evidence="5" id="KW-1185">Reference proteome</keyword>
<keyword evidence="3" id="KW-1133">Transmembrane helix</keyword>
<dbReference type="GO" id="GO:0000981">
    <property type="term" value="F:DNA-binding transcription factor activity, RNA polymerase II-specific"/>
    <property type="evidence" value="ECO:0007669"/>
    <property type="project" value="InterPro"/>
</dbReference>